<evidence type="ECO:0000313" key="1">
    <source>
        <dbReference type="EMBL" id="KAJ7385722.1"/>
    </source>
</evidence>
<dbReference type="AlphaFoldDB" id="A0A9X0D3B3"/>
<comment type="caution">
    <text evidence="1">The sequence shown here is derived from an EMBL/GenBank/DDBJ whole genome shotgun (WGS) entry which is preliminary data.</text>
</comment>
<evidence type="ECO:0000313" key="2">
    <source>
        <dbReference type="Proteomes" id="UP001163046"/>
    </source>
</evidence>
<protein>
    <submittedName>
        <fullName evidence="1">Glutathione hydrolase</fullName>
    </submittedName>
</protein>
<dbReference type="EMBL" id="MU825879">
    <property type="protein sequence ID" value="KAJ7385722.1"/>
    <property type="molecule type" value="Genomic_DNA"/>
</dbReference>
<sequence length="121" mass="13829">MNPKSALEAPTFLASSPHSYQQDIQVEKYTIDENVLLDVNEFGQLVTEVHSETAEEVAGIGAGCHAQQWRENAWLCTIRPKEAWLRGSGYWKADERMPIPFNSCNGLRWTPFCFGRQTRLR</sequence>
<gene>
    <name evidence="1" type="primary">GGT6_4</name>
    <name evidence="1" type="ORF">OS493_013753</name>
</gene>
<dbReference type="Proteomes" id="UP001163046">
    <property type="component" value="Unassembled WGS sequence"/>
</dbReference>
<organism evidence="1 2">
    <name type="scientific">Desmophyllum pertusum</name>
    <dbReference type="NCBI Taxonomy" id="174260"/>
    <lineage>
        <taxon>Eukaryota</taxon>
        <taxon>Metazoa</taxon>
        <taxon>Cnidaria</taxon>
        <taxon>Anthozoa</taxon>
        <taxon>Hexacorallia</taxon>
        <taxon>Scleractinia</taxon>
        <taxon>Caryophylliina</taxon>
        <taxon>Caryophylliidae</taxon>
        <taxon>Desmophyllum</taxon>
    </lineage>
</organism>
<keyword evidence="1" id="KW-0378">Hydrolase</keyword>
<proteinExistence type="predicted"/>
<reference evidence="1" key="1">
    <citation type="submission" date="2023-01" db="EMBL/GenBank/DDBJ databases">
        <title>Genome assembly of the deep-sea coral Lophelia pertusa.</title>
        <authorList>
            <person name="Herrera S."/>
            <person name="Cordes E."/>
        </authorList>
    </citation>
    <scope>NUCLEOTIDE SEQUENCE</scope>
    <source>
        <strain evidence="1">USNM1676648</strain>
        <tissue evidence="1">Polyp</tissue>
    </source>
</reference>
<dbReference type="GO" id="GO:0016787">
    <property type="term" value="F:hydrolase activity"/>
    <property type="evidence" value="ECO:0007669"/>
    <property type="project" value="UniProtKB-KW"/>
</dbReference>
<name>A0A9X0D3B3_9CNID</name>
<keyword evidence="2" id="KW-1185">Reference proteome</keyword>
<accession>A0A9X0D3B3</accession>